<comment type="caution">
    <text evidence="8">The sequence shown here is derived from an EMBL/GenBank/DDBJ whole genome shotgun (WGS) entry which is preliminary data.</text>
</comment>
<feature type="domain" description="Bicarbonate transporter-like transmembrane" evidence="7">
    <location>
        <begin position="49"/>
        <end position="164"/>
    </location>
</feature>
<accession>A0A7J7G3E9</accession>
<keyword evidence="9" id="KW-1185">Reference proteome</keyword>
<protein>
    <recommendedName>
        <fullName evidence="7">Bicarbonate transporter-like transmembrane domain-containing protein</fullName>
    </recommendedName>
</protein>
<evidence type="ECO:0000256" key="4">
    <source>
        <dbReference type="ARBA" id="ARBA00022989"/>
    </source>
</evidence>
<dbReference type="GO" id="GO:0006820">
    <property type="term" value="P:monoatomic anion transport"/>
    <property type="evidence" value="ECO:0007669"/>
    <property type="project" value="InterPro"/>
</dbReference>
<evidence type="ECO:0000256" key="3">
    <source>
        <dbReference type="ARBA" id="ARBA00022692"/>
    </source>
</evidence>
<organism evidence="8 9">
    <name type="scientific">Camellia sinensis</name>
    <name type="common">Tea plant</name>
    <name type="synonym">Thea sinensis</name>
    <dbReference type="NCBI Taxonomy" id="4442"/>
    <lineage>
        <taxon>Eukaryota</taxon>
        <taxon>Viridiplantae</taxon>
        <taxon>Streptophyta</taxon>
        <taxon>Embryophyta</taxon>
        <taxon>Tracheophyta</taxon>
        <taxon>Spermatophyta</taxon>
        <taxon>Magnoliopsida</taxon>
        <taxon>eudicotyledons</taxon>
        <taxon>Gunneridae</taxon>
        <taxon>Pentapetalae</taxon>
        <taxon>asterids</taxon>
        <taxon>Ericales</taxon>
        <taxon>Theaceae</taxon>
        <taxon>Camellia</taxon>
    </lineage>
</organism>
<dbReference type="EMBL" id="JACBKZ010000013">
    <property type="protein sequence ID" value="KAF5935047.1"/>
    <property type="molecule type" value="Genomic_DNA"/>
</dbReference>
<dbReference type="Pfam" id="PF00955">
    <property type="entry name" value="HCO3_cotransp"/>
    <property type="match status" value="1"/>
</dbReference>
<reference evidence="9" key="1">
    <citation type="journal article" date="2020" name="Nat. Commun.">
        <title>Genome assembly of wild tea tree DASZ reveals pedigree and selection history of tea varieties.</title>
        <authorList>
            <person name="Zhang W."/>
            <person name="Zhang Y."/>
            <person name="Qiu H."/>
            <person name="Guo Y."/>
            <person name="Wan H."/>
            <person name="Zhang X."/>
            <person name="Scossa F."/>
            <person name="Alseekh S."/>
            <person name="Zhang Q."/>
            <person name="Wang P."/>
            <person name="Xu L."/>
            <person name="Schmidt M.H."/>
            <person name="Jia X."/>
            <person name="Li D."/>
            <person name="Zhu A."/>
            <person name="Guo F."/>
            <person name="Chen W."/>
            <person name="Ni D."/>
            <person name="Usadel B."/>
            <person name="Fernie A.R."/>
            <person name="Wen W."/>
        </authorList>
    </citation>
    <scope>NUCLEOTIDE SEQUENCE [LARGE SCALE GENOMIC DNA]</scope>
    <source>
        <strain evidence="9">cv. G240</strain>
    </source>
</reference>
<dbReference type="GO" id="GO:0005452">
    <property type="term" value="F:solute:inorganic anion antiporter activity"/>
    <property type="evidence" value="ECO:0007669"/>
    <property type="project" value="InterPro"/>
</dbReference>
<evidence type="ECO:0000259" key="7">
    <source>
        <dbReference type="Pfam" id="PF00955"/>
    </source>
</evidence>
<evidence type="ECO:0000256" key="6">
    <source>
        <dbReference type="SAM" id="Phobius"/>
    </source>
</evidence>
<evidence type="ECO:0000256" key="5">
    <source>
        <dbReference type="ARBA" id="ARBA00023136"/>
    </source>
</evidence>
<proteinExistence type="inferred from homology"/>
<evidence type="ECO:0000256" key="2">
    <source>
        <dbReference type="ARBA" id="ARBA00006262"/>
    </source>
</evidence>
<reference evidence="8 9" key="2">
    <citation type="submission" date="2020-07" db="EMBL/GenBank/DDBJ databases">
        <title>Genome assembly of wild tea tree DASZ reveals pedigree and selection history of tea varieties.</title>
        <authorList>
            <person name="Zhang W."/>
        </authorList>
    </citation>
    <scope>NUCLEOTIDE SEQUENCE [LARGE SCALE GENOMIC DNA]</scope>
    <source>
        <strain evidence="9">cv. G240</strain>
        <tissue evidence="8">Leaf</tissue>
    </source>
</reference>
<keyword evidence="5 6" id="KW-0472">Membrane</keyword>
<evidence type="ECO:0000256" key="1">
    <source>
        <dbReference type="ARBA" id="ARBA00004141"/>
    </source>
</evidence>
<dbReference type="InterPro" id="IPR003020">
    <property type="entry name" value="HCO3_transpt_euk"/>
</dbReference>
<dbReference type="PANTHER" id="PTHR11453">
    <property type="entry name" value="ANION EXCHANGE PROTEIN"/>
    <property type="match status" value="1"/>
</dbReference>
<dbReference type="GO" id="GO:0050801">
    <property type="term" value="P:monoatomic ion homeostasis"/>
    <property type="evidence" value="ECO:0007669"/>
    <property type="project" value="TreeGrafter"/>
</dbReference>
<feature type="transmembrane region" description="Helical" evidence="6">
    <location>
        <begin position="114"/>
        <end position="144"/>
    </location>
</feature>
<keyword evidence="4 6" id="KW-1133">Transmembrane helix</keyword>
<dbReference type="InterPro" id="IPR011531">
    <property type="entry name" value="HCO3_transpt-like_TM_dom"/>
</dbReference>
<dbReference type="PANTHER" id="PTHR11453:SF40">
    <property type="entry name" value="BORON TRANSPORTER 4-RELATED"/>
    <property type="match status" value="1"/>
</dbReference>
<evidence type="ECO:0000313" key="9">
    <source>
        <dbReference type="Proteomes" id="UP000593564"/>
    </source>
</evidence>
<keyword evidence="3 6" id="KW-0812">Transmembrane</keyword>
<evidence type="ECO:0000313" key="8">
    <source>
        <dbReference type="EMBL" id="KAF5935047.1"/>
    </source>
</evidence>
<dbReference type="Proteomes" id="UP000593564">
    <property type="component" value="Unassembled WGS sequence"/>
</dbReference>
<sequence>MQHAVAKELKNLKDAVMKNENGGSKDGNDLEKHIDAHLPVRVNEQKTLLLAMPAIKMIPTSILRGYFAYMALDSLPGNQFCERILLSFLLHLKGGTSKRSCFVCRVDAFQLYCYFAYLLLCFGITWIPIAGILFPTPFFLLIIIKQHLLHKLFRSQYLQELDAAEYEEIAGNRNCSQSMPFKDGDKPLTGNENHEVEISDAEILDELATYR</sequence>
<comment type="subcellular location">
    <subcellularLocation>
        <location evidence="1">Membrane</location>
        <topology evidence="1">Multi-pass membrane protein</topology>
    </subcellularLocation>
</comment>
<gene>
    <name evidence="8" type="ORF">HYC85_026176</name>
</gene>
<comment type="similarity">
    <text evidence="2">Belongs to the anion exchanger (TC 2.A.31.3) family.</text>
</comment>
<dbReference type="AlphaFoldDB" id="A0A7J7G3E9"/>
<name>A0A7J7G3E9_CAMSI</name>
<dbReference type="GO" id="GO:0005886">
    <property type="term" value="C:plasma membrane"/>
    <property type="evidence" value="ECO:0007669"/>
    <property type="project" value="TreeGrafter"/>
</dbReference>